<dbReference type="AlphaFoldDB" id="A0A0S4U4X2"/>
<accession>A0A0S4U4X2</accession>
<name>A0A0S4U4X2_RALSL</name>
<evidence type="ECO:0000313" key="1">
    <source>
        <dbReference type="EMBL" id="CUV17300.1"/>
    </source>
</evidence>
<protein>
    <submittedName>
        <fullName evidence="1">Uncharacterized protein</fullName>
    </submittedName>
</protein>
<reference evidence="1" key="1">
    <citation type="submission" date="2015-10" db="EMBL/GenBank/DDBJ databases">
        <authorList>
            <person name="Gilbert D.G."/>
        </authorList>
    </citation>
    <scope>NUCLEOTIDE SEQUENCE</scope>
    <source>
        <strain evidence="1">Phyl III-seqv23</strain>
    </source>
</reference>
<dbReference type="EMBL" id="LN899821">
    <property type="protein sequence ID" value="CUV17300.1"/>
    <property type="molecule type" value="Genomic_DNA"/>
</dbReference>
<proteinExistence type="predicted"/>
<organism evidence="1">
    <name type="scientific">Ralstonia solanacearum</name>
    <name type="common">Pseudomonas solanacearum</name>
    <dbReference type="NCBI Taxonomy" id="305"/>
    <lineage>
        <taxon>Bacteria</taxon>
        <taxon>Pseudomonadati</taxon>
        <taxon>Pseudomonadota</taxon>
        <taxon>Betaproteobacteria</taxon>
        <taxon>Burkholderiales</taxon>
        <taxon>Burkholderiaceae</taxon>
        <taxon>Ralstonia</taxon>
        <taxon>Ralstonia solanacearum species complex</taxon>
    </lineage>
</organism>
<gene>
    <name evidence="1" type="ORF">PSS4_v1_290037</name>
</gene>
<sequence>MRRAGGGHRAALFTARCEALCSLFGHQEWAVEVLRRQGLYVRFWLRIQLMLWPLNPDQKRYL</sequence>